<dbReference type="GO" id="GO:0016757">
    <property type="term" value="F:glycosyltransferase activity"/>
    <property type="evidence" value="ECO:0007669"/>
    <property type="project" value="TreeGrafter"/>
</dbReference>
<feature type="domain" description="Glycosyltransferase subfamily 4-like N-terminal" evidence="2">
    <location>
        <begin position="18"/>
        <end position="211"/>
    </location>
</feature>
<name>A0A150B1N8_BACCE</name>
<accession>A0A150B1N8</accession>
<evidence type="ECO:0000313" key="4">
    <source>
        <dbReference type="Proteomes" id="UP000075591"/>
    </source>
</evidence>
<dbReference type="Gene3D" id="3.40.50.2000">
    <property type="entry name" value="Glycogen Phosphorylase B"/>
    <property type="match status" value="2"/>
</dbReference>
<dbReference type="SUPFAM" id="SSF53756">
    <property type="entry name" value="UDP-Glycosyltransferase/glycogen phosphorylase"/>
    <property type="match status" value="1"/>
</dbReference>
<reference evidence="3 4" key="1">
    <citation type="submission" date="2015-12" db="EMBL/GenBank/DDBJ databases">
        <title>Bacillus cereus Group isolate.</title>
        <authorList>
            <person name="Kovac J."/>
        </authorList>
    </citation>
    <scope>NUCLEOTIDE SEQUENCE [LARGE SCALE GENOMIC DNA]</scope>
    <source>
        <strain evidence="3 4">FSL W8-0275</strain>
    </source>
</reference>
<keyword evidence="1" id="KW-0808">Transferase</keyword>
<dbReference type="PATRIC" id="fig|1396.432.peg.3678"/>
<evidence type="ECO:0000259" key="2">
    <source>
        <dbReference type="Pfam" id="PF13439"/>
    </source>
</evidence>
<comment type="caution">
    <text evidence="3">The sequence shown here is derived from an EMBL/GenBank/DDBJ whole genome shotgun (WGS) entry which is preliminary data.</text>
</comment>
<dbReference type="CDD" id="cd03801">
    <property type="entry name" value="GT4_PimA-like"/>
    <property type="match status" value="1"/>
</dbReference>
<dbReference type="PANTHER" id="PTHR46401">
    <property type="entry name" value="GLYCOSYLTRANSFERASE WBBK-RELATED"/>
    <property type="match status" value="1"/>
</dbReference>
<dbReference type="Proteomes" id="UP000075591">
    <property type="component" value="Unassembled WGS sequence"/>
</dbReference>
<dbReference type="GO" id="GO:0009103">
    <property type="term" value="P:lipopolysaccharide biosynthetic process"/>
    <property type="evidence" value="ECO:0007669"/>
    <property type="project" value="TreeGrafter"/>
</dbReference>
<dbReference type="PANTHER" id="PTHR46401:SF2">
    <property type="entry name" value="GLYCOSYLTRANSFERASE WBBK-RELATED"/>
    <property type="match status" value="1"/>
</dbReference>
<gene>
    <name evidence="3" type="ORF">AT274_13625</name>
</gene>
<dbReference type="Pfam" id="PF13439">
    <property type="entry name" value="Glyco_transf_4"/>
    <property type="match status" value="1"/>
</dbReference>
<evidence type="ECO:0000256" key="1">
    <source>
        <dbReference type="ARBA" id="ARBA00022679"/>
    </source>
</evidence>
<organism evidence="3 4">
    <name type="scientific">Bacillus cereus</name>
    <dbReference type="NCBI Taxonomy" id="1396"/>
    <lineage>
        <taxon>Bacteria</taxon>
        <taxon>Bacillati</taxon>
        <taxon>Bacillota</taxon>
        <taxon>Bacilli</taxon>
        <taxon>Bacillales</taxon>
        <taxon>Bacillaceae</taxon>
        <taxon>Bacillus</taxon>
        <taxon>Bacillus cereus group</taxon>
    </lineage>
</organism>
<dbReference type="RefSeq" id="WP_017561063.1">
    <property type="nucleotide sequence ID" value="NZ_JARPVK010000004.1"/>
</dbReference>
<proteinExistence type="predicted"/>
<dbReference type="InterPro" id="IPR028098">
    <property type="entry name" value="Glyco_trans_4-like_N"/>
</dbReference>
<dbReference type="AlphaFoldDB" id="A0A150B1N8"/>
<protein>
    <recommendedName>
        <fullName evidence="2">Glycosyltransferase subfamily 4-like N-terminal domain-containing protein</fullName>
    </recommendedName>
</protein>
<dbReference type="EMBL" id="LOMT01000106">
    <property type="protein sequence ID" value="KXX93928.1"/>
    <property type="molecule type" value="Genomic_DNA"/>
</dbReference>
<evidence type="ECO:0000313" key="3">
    <source>
        <dbReference type="EMBL" id="KXX93928.1"/>
    </source>
</evidence>
<sequence>MKNILFITHLYPYPPDDGGRIVTFNTIKELRKYGHNIFLCTFAEKDISLKEIPLDITYSVIPFSYKNSYDKLIKNLFQKKPYNMEKYINKEMASKINSILEENNIELVYVDHLHMAYYGAMIKEKYPNLPVVLRQHNVESTIFERAVQEESNKLKRIYLKHQYKKLFQYESKIVDIFEEVYTITEEDKYRLHSMNERAKIKNLPAGVDTEKYSPIENIEGNLEPTIVFLGTMSWLPNVNGVEWFIKDIFPKVLAKYPNLKFYIVGKNPPEKIYKYQNMYKENLIITGYVDDERPYIAKADAFIVPLKIGGGMRIKILNALAMKTAIVTTTVGVEGISLGKESILIADSEEQFSSAILDILGDKQFSTETALNGLYEVKQKYSNESILKAHARNLENISNVN</sequence>
<dbReference type="Pfam" id="PF13692">
    <property type="entry name" value="Glyco_trans_1_4"/>
    <property type="match status" value="1"/>
</dbReference>